<evidence type="ECO:0000313" key="1">
    <source>
        <dbReference type="EMBL" id="MBU3828997.1"/>
    </source>
</evidence>
<dbReference type="EMBL" id="JAHLFT010000099">
    <property type="protein sequence ID" value="MBU3828997.1"/>
    <property type="molecule type" value="Genomic_DNA"/>
</dbReference>
<organism evidence="1 2">
    <name type="scientific">Candidatus Lactobacillus pullistercoris</name>
    <dbReference type="NCBI Taxonomy" id="2838636"/>
    <lineage>
        <taxon>Bacteria</taxon>
        <taxon>Bacillati</taxon>
        <taxon>Bacillota</taxon>
        <taxon>Bacilli</taxon>
        <taxon>Lactobacillales</taxon>
        <taxon>Lactobacillaceae</taxon>
        <taxon>Lactobacillus</taxon>
    </lineage>
</organism>
<evidence type="ECO:0000313" key="2">
    <source>
        <dbReference type="Proteomes" id="UP000823844"/>
    </source>
</evidence>
<dbReference type="AlphaFoldDB" id="A0A9E2KSX9"/>
<dbReference type="Gene3D" id="3.40.30.10">
    <property type="entry name" value="Glutaredoxin"/>
    <property type="match status" value="1"/>
</dbReference>
<proteinExistence type="predicted"/>
<comment type="caution">
    <text evidence="1">The sequence shown here is derived from an EMBL/GenBank/DDBJ whole genome shotgun (WGS) entry which is preliminary data.</text>
</comment>
<accession>A0A9E2KSX9</accession>
<reference evidence="1" key="2">
    <citation type="submission" date="2021-04" db="EMBL/GenBank/DDBJ databases">
        <authorList>
            <person name="Gilroy R."/>
        </authorList>
    </citation>
    <scope>NUCLEOTIDE SEQUENCE</scope>
    <source>
        <strain evidence="1">F6-686</strain>
    </source>
</reference>
<gene>
    <name evidence="1" type="ORF">H9806_07765</name>
</gene>
<reference evidence="1" key="1">
    <citation type="journal article" date="2021" name="PeerJ">
        <title>Extensive microbial diversity within the chicken gut microbiome revealed by metagenomics and culture.</title>
        <authorList>
            <person name="Gilroy R."/>
            <person name="Ravi A."/>
            <person name="Getino M."/>
            <person name="Pursley I."/>
            <person name="Horton D.L."/>
            <person name="Alikhan N.F."/>
            <person name="Baker D."/>
            <person name="Gharbi K."/>
            <person name="Hall N."/>
            <person name="Watson M."/>
            <person name="Adriaenssens E.M."/>
            <person name="Foster-Nyarko E."/>
            <person name="Jarju S."/>
            <person name="Secka A."/>
            <person name="Antonio M."/>
            <person name="Oren A."/>
            <person name="Chaudhuri R.R."/>
            <person name="La Ragione R."/>
            <person name="Hildebrand F."/>
            <person name="Pallen M.J."/>
        </authorList>
    </citation>
    <scope>NUCLEOTIDE SEQUENCE</scope>
    <source>
        <strain evidence="1">F6-686</strain>
    </source>
</reference>
<name>A0A9E2KSX9_9LACO</name>
<dbReference type="Proteomes" id="UP000823844">
    <property type="component" value="Unassembled WGS sequence"/>
</dbReference>
<dbReference type="SUPFAM" id="SSF52833">
    <property type="entry name" value="Thioredoxin-like"/>
    <property type="match status" value="1"/>
</dbReference>
<protein>
    <submittedName>
        <fullName evidence="1">DsbA family protein</fullName>
    </submittedName>
</protein>
<dbReference type="Pfam" id="PF13743">
    <property type="entry name" value="Thioredoxin_5"/>
    <property type="match status" value="1"/>
</dbReference>
<sequence>MFEIFLFINPTGLYCYNIESKVQKAINDLDIDVTYHFIPLANVGVAQDDIHRRRQMAQKLCQFSFYTLTTTRALEDYHAIKIAYGNKRARKFLLTLQKRLTPGINDCPISLPDKVVSQLGFNLEQIKSLRESNYVKESIDQDQKLADQWKVRKTPTTIIFNEDENSESGVLLEGVVTEEALRNIFAPTPKVKPKRSFKNIFSANHLRLI</sequence>
<dbReference type="InterPro" id="IPR036249">
    <property type="entry name" value="Thioredoxin-like_sf"/>
</dbReference>